<organism evidence="2 3">
    <name type="scientific">Solanum tuberosum</name>
    <name type="common">Potato</name>
    <dbReference type="NCBI Taxonomy" id="4113"/>
    <lineage>
        <taxon>Eukaryota</taxon>
        <taxon>Viridiplantae</taxon>
        <taxon>Streptophyta</taxon>
        <taxon>Embryophyta</taxon>
        <taxon>Tracheophyta</taxon>
        <taxon>Spermatophyta</taxon>
        <taxon>Magnoliopsida</taxon>
        <taxon>eudicotyledons</taxon>
        <taxon>Gunneridae</taxon>
        <taxon>Pentapetalae</taxon>
        <taxon>asterids</taxon>
        <taxon>lamiids</taxon>
        <taxon>Solanales</taxon>
        <taxon>Solanaceae</taxon>
        <taxon>Solanoideae</taxon>
        <taxon>Solaneae</taxon>
        <taxon>Solanum</taxon>
    </lineage>
</organism>
<comment type="caution">
    <text evidence="2">The sequence shown here is derived from an EMBL/GenBank/DDBJ whole genome shotgun (WGS) entry which is preliminary data.</text>
</comment>
<feature type="compositionally biased region" description="Polar residues" evidence="1">
    <location>
        <begin position="82"/>
        <end position="91"/>
    </location>
</feature>
<evidence type="ECO:0000256" key="1">
    <source>
        <dbReference type="SAM" id="MobiDB-lite"/>
    </source>
</evidence>
<gene>
    <name evidence="2" type="ORF">KY290_033763</name>
</gene>
<keyword evidence="3" id="KW-1185">Reference proteome</keyword>
<evidence type="ECO:0000313" key="2">
    <source>
        <dbReference type="EMBL" id="KAH0740720.1"/>
    </source>
</evidence>
<protein>
    <submittedName>
        <fullName evidence="2">Uncharacterized protein</fullName>
    </submittedName>
</protein>
<feature type="compositionally biased region" description="Basic and acidic residues" evidence="1">
    <location>
        <begin position="109"/>
        <end position="118"/>
    </location>
</feature>
<accession>A0ABQ7U4W7</accession>
<proteinExistence type="predicted"/>
<feature type="compositionally biased region" description="Polar residues" evidence="1">
    <location>
        <begin position="133"/>
        <end position="142"/>
    </location>
</feature>
<feature type="compositionally biased region" description="Polar residues" evidence="1">
    <location>
        <begin position="39"/>
        <end position="65"/>
    </location>
</feature>
<feature type="compositionally biased region" description="Basic residues" evidence="1">
    <location>
        <begin position="94"/>
        <end position="108"/>
    </location>
</feature>
<reference evidence="2 3" key="1">
    <citation type="journal article" date="2021" name="bioRxiv">
        <title>Chromosome-scale and haplotype-resolved genome assembly of a tetraploid potato cultivar.</title>
        <authorList>
            <person name="Sun H."/>
            <person name="Jiao W.-B."/>
            <person name="Krause K."/>
            <person name="Campoy J.A."/>
            <person name="Goel M."/>
            <person name="Folz-Donahue K."/>
            <person name="Kukat C."/>
            <person name="Huettel B."/>
            <person name="Schneeberger K."/>
        </authorList>
    </citation>
    <scope>NUCLEOTIDE SEQUENCE [LARGE SCALE GENOMIC DNA]</scope>
    <source>
        <strain evidence="2">SolTubOtavaFocal</strain>
        <tissue evidence="2">Leaves</tissue>
    </source>
</reference>
<dbReference type="EMBL" id="JAIVGD010000026">
    <property type="protein sequence ID" value="KAH0740720.1"/>
    <property type="molecule type" value="Genomic_DNA"/>
</dbReference>
<feature type="region of interest" description="Disordered" evidence="1">
    <location>
        <begin position="1"/>
        <end position="154"/>
    </location>
</feature>
<evidence type="ECO:0000313" key="3">
    <source>
        <dbReference type="Proteomes" id="UP000826656"/>
    </source>
</evidence>
<sequence length="154" mass="17068">MQDLGMNLNNSDVVNKKSGDQIPVSPTREGEPKGRDLSQVDQSTADPHHNQNNTQDRNQQVQNIKGNDKQHKGAMAKEIGNKASTSRQEQTPKSKNKPSKKKRAANKKKQSEMQEQVHNDNGQDTIQAAGASSCKNQYNTPLQGKPPDQTQQKK</sequence>
<feature type="compositionally biased region" description="Basic and acidic residues" evidence="1">
    <location>
        <begin position="28"/>
        <end position="38"/>
    </location>
</feature>
<name>A0ABQ7U4W7_SOLTU</name>
<dbReference type="Proteomes" id="UP000826656">
    <property type="component" value="Unassembled WGS sequence"/>
</dbReference>